<reference evidence="1 2" key="1">
    <citation type="submission" date="2019-08" db="EMBL/GenBank/DDBJ databases">
        <title>Whole genome of Aphis craccivora.</title>
        <authorList>
            <person name="Voronova N.V."/>
            <person name="Shulinski R.S."/>
            <person name="Bandarenka Y.V."/>
            <person name="Zhorov D.G."/>
            <person name="Warner D."/>
        </authorList>
    </citation>
    <scope>NUCLEOTIDE SEQUENCE [LARGE SCALE GENOMIC DNA]</scope>
    <source>
        <strain evidence="1">180601</strain>
        <tissue evidence="1">Whole Body</tissue>
    </source>
</reference>
<evidence type="ECO:0000313" key="2">
    <source>
        <dbReference type="Proteomes" id="UP000478052"/>
    </source>
</evidence>
<dbReference type="AlphaFoldDB" id="A0A6G0ZJM1"/>
<protein>
    <submittedName>
        <fullName evidence="1">Aminopeptidase N</fullName>
    </submittedName>
</protein>
<comment type="caution">
    <text evidence="1">The sequence shown here is derived from an EMBL/GenBank/DDBJ whole genome shotgun (WGS) entry which is preliminary data.</text>
</comment>
<dbReference type="GO" id="GO:0004177">
    <property type="term" value="F:aminopeptidase activity"/>
    <property type="evidence" value="ECO:0007669"/>
    <property type="project" value="UniProtKB-KW"/>
</dbReference>
<keyword evidence="2" id="KW-1185">Reference proteome</keyword>
<name>A0A6G0ZJM1_APHCR</name>
<sequence length="258" mass="29585">MENQTQCIKNGSSFIRPLSQNYHMKLEIQNQFLEWSRHAKYLGVTLSYNFRFDTHVRSIIQKARDARAALYPILNRNSAVPISARLSIYKIYLRPIILYAALVWKNHIGRRTWTQIEASQNIVLRIVTGAHYLVSNRNLLASTGLPPLQDEAQRLSKVKRLTANLTPGALYRPQAVQLKQIAKTITKRIRATLYPVLNRNSPIPMNTRLSIYKIYNTPILLSAITAWGPLLNKTNWRQIEAVQNIALRVITGTHYLAS</sequence>
<proteinExistence type="predicted"/>
<gene>
    <name evidence="1" type="ORF">FWK35_00002554</name>
</gene>
<dbReference type="OrthoDB" id="412981at2759"/>
<keyword evidence="1" id="KW-0031">Aminopeptidase</keyword>
<accession>A0A6G0ZJM1</accession>
<organism evidence="1 2">
    <name type="scientific">Aphis craccivora</name>
    <name type="common">Cowpea aphid</name>
    <dbReference type="NCBI Taxonomy" id="307492"/>
    <lineage>
        <taxon>Eukaryota</taxon>
        <taxon>Metazoa</taxon>
        <taxon>Ecdysozoa</taxon>
        <taxon>Arthropoda</taxon>
        <taxon>Hexapoda</taxon>
        <taxon>Insecta</taxon>
        <taxon>Pterygota</taxon>
        <taxon>Neoptera</taxon>
        <taxon>Paraneoptera</taxon>
        <taxon>Hemiptera</taxon>
        <taxon>Sternorrhyncha</taxon>
        <taxon>Aphidomorpha</taxon>
        <taxon>Aphidoidea</taxon>
        <taxon>Aphididae</taxon>
        <taxon>Aphidini</taxon>
        <taxon>Aphis</taxon>
        <taxon>Aphis</taxon>
    </lineage>
</organism>
<dbReference type="EMBL" id="VUJU01000289">
    <property type="protein sequence ID" value="KAF0771474.1"/>
    <property type="molecule type" value="Genomic_DNA"/>
</dbReference>
<keyword evidence="1" id="KW-0378">Hydrolase</keyword>
<evidence type="ECO:0000313" key="1">
    <source>
        <dbReference type="EMBL" id="KAF0771474.1"/>
    </source>
</evidence>
<dbReference type="Proteomes" id="UP000478052">
    <property type="component" value="Unassembled WGS sequence"/>
</dbReference>
<keyword evidence="1" id="KW-0645">Protease</keyword>